<keyword evidence="3" id="KW-1185">Reference proteome</keyword>
<dbReference type="RefSeq" id="WP_183648683.1">
    <property type="nucleotide sequence ID" value="NZ_JACHWU010000001.1"/>
</dbReference>
<protein>
    <recommendedName>
        <fullName evidence="1">DUF397 domain-containing protein</fullName>
    </recommendedName>
</protein>
<reference evidence="2 3" key="1">
    <citation type="submission" date="2020-08" db="EMBL/GenBank/DDBJ databases">
        <title>Genomic Encyclopedia of Type Strains, Phase III (KMG-III): the genomes of soil and plant-associated and newly described type strains.</title>
        <authorList>
            <person name="Whitman W."/>
        </authorList>
    </citation>
    <scope>NUCLEOTIDE SEQUENCE [LARGE SCALE GENOMIC DNA]</scope>
    <source>
        <strain evidence="2 3">CECT 8577</strain>
    </source>
</reference>
<evidence type="ECO:0000313" key="3">
    <source>
        <dbReference type="Proteomes" id="UP000550714"/>
    </source>
</evidence>
<dbReference type="AlphaFoldDB" id="A0A839RZU0"/>
<gene>
    <name evidence="2" type="ORF">FHS23_001084</name>
</gene>
<proteinExistence type="predicted"/>
<organism evidence="2 3">
    <name type="scientific">Prauserella isguenensis</name>
    <dbReference type="NCBI Taxonomy" id="1470180"/>
    <lineage>
        <taxon>Bacteria</taxon>
        <taxon>Bacillati</taxon>
        <taxon>Actinomycetota</taxon>
        <taxon>Actinomycetes</taxon>
        <taxon>Pseudonocardiales</taxon>
        <taxon>Pseudonocardiaceae</taxon>
        <taxon>Prauserella</taxon>
    </lineage>
</organism>
<evidence type="ECO:0000313" key="2">
    <source>
        <dbReference type="EMBL" id="MBB3050089.1"/>
    </source>
</evidence>
<sequence length="88" mass="9654">MADRTVETDYYDPATVVSRFDPIRWQKSFASEPNGGNCVEVNFGDTGGDGNVGVRDTKLDDSPVFMFTRGEWQAFVTAVKAGQFDPPA</sequence>
<dbReference type="Pfam" id="PF04149">
    <property type="entry name" value="DUF397"/>
    <property type="match status" value="1"/>
</dbReference>
<feature type="domain" description="DUF397" evidence="1">
    <location>
        <begin position="24"/>
        <end position="80"/>
    </location>
</feature>
<accession>A0A839RZU0</accession>
<name>A0A839RZU0_9PSEU</name>
<dbReference type="EMBL" id="JACHWU010000001">
    <property type="protein sequence ID" value="MBB3050089.1"/>
    <property type="molecule type" value="Genomic_DNA"/>
</dbReference>
<comment type="caution">
    <text evidence="2">The sequence shown here is derived from an EMBL/GenBank/DDBJ whole genome shotgun (WGS) entry which is preliminary data.</text>
</comment>
<evidence type="ECO:0000259" key="1">
    <source>
        <dbReference type="Pfam" id="PF04149"/>
    </source>
</evidence>
<dbReference type="InterPro" id="IPR007278">
    <property type="entry name" value="DUF397"/>
</dbReference>
<dbReference type="Proteomes" id="UP000550714">
    <property type="component" value="Unassembled WGS sequence"/>
</dbReference>